<keyword evidence="1" id="KW-0812">Transmembrane</keyword>
<keyword evidence="1" id="KW-0472">Membrane</keyword>
<dbReference type="Proteomes" id="UP000241421">
    <property type="component" value="Unassembled WGS sequence"/>
</dbReference>
<keyword evidence="3" id="KW-1185">Reference proteome</keyword>
<evidence type="ECO:0000313" key="2">
    <source>
        <dbReference type="EMBL" id="PWF47600.1"/>
    </source>
</evidence>
<feature type="transmembrane region" description="Helical" evidence="1">
    <location>
        <begin position="125"/>
        <end position="146"/>
    </location>
</feature>
<dbReference type="AlphaFoldDB" id="A0A2U2HJB9"/>
<dbReference type="EMBL" id="PXWF02000237">
    <property type="protein sequence ID" value="PWF47600.1"/>
    <property type="molecule type" value="Genomic_DNA"/>
</dbReference>
<sequence length="154" mass="16941">MTLVHRYYSDPPVSAVELTRAFASHELSPPRLTIKPLVPGVSLEQLRKDWSGRARSSVIELVAYYAFEFILLAAGLYALYRTAAAYRRRLLSVSQEPLAGPIALQIAVFAFAVACLGSFSGPVFFGLLAPVVLVVWGYELAVYGLARYRSRSGK</sequence>
<accession>A0A2U2HJB9</accession>
<evidence type="ECO:0000256" key="1">
    <source>
        <dbReference type="SAM" id="Phobius"/>
    </source>
</evidence>
<protein>
    <submittedName>
        <fullName evidence="2">Uncharacterized protein</fullName>
    </submittedName>
</protein>
<proteinExistence type="predicted"/>
<comment type="caution">
    <text evidence="2">The sequence shown here is derived from an EMBL/GenBank/DDBJ whole genome shotgun (WGS) entry which is preliminary data.</text>
</comment>
<feature type="transmembrane region" description="Helical" evidence="1">
    <location>
        <begin position="62"/>
        <end position="80"/>
    </location>
</feature>
<feature type="transmembrane region" description="Helical" evidence="1">
    <location>
        <begin position="101"/>
        <end position="119"/>
    </location>
</feature>
<dbReference type="RefSeq" id="WP_106758133.1">
    <property type="nucleotide sequence ID" value="NZ_PXWF02000237.1"/>
</dbReference>
<keyword evidence="1" id="KW-1133">Transmembrane helix</keyword>
<name>A0A2U2HJB9_9BURK</name>
<gene>
    <name evidence="2" type="ORF">C7C56_014735</name>
</gene>
<organism evidence="2 3">
    <name type="scientific">Massilia glaciei</name>
    <dbReference type="NCBI Taxonomy" id="1524097"/>
    <lineage>
        <taxon>Bacteria</taxon>
        <taxon>Pseudomonadati</taxon>
        <taxon>Pseudomonadota</taxon>
        <taxon>Betaproteobacteria</taxon>
        <taxon>Burkholderiales</taxon>
        <taxon>Oxalobacteraceae</taxon>
        <taxon>Telluria group</taxon>
        <taxon>Massilia</taxon>
    </lineage>
</organism>
<evidence type="ECO:0000313" key="3">
    <source>
        <dbReference type="Proteomes" id="UP000241421"/>
    </source>
</evidence>
<reference evidence="2 3" key="1">
    <citation type="submission" date="2018-04" db="EMBL/GenBank/DDBJ databases">
        <title>Massilia violaceinigra sp. nov., a novel purple-pigmented bacterium isolated from Tianshan glacier, Xinjiang, China.</title>
        <authorList>
            <person name="Wang H."/>
        </authorList>
    </citation>
    <scope>NUCLEOTIDE SEQUENCE [LARGE SCALE GENOMIC DNA]</scope>
    <source>
        <strain evidence="2 3">B448-2</strain>
    </source>
</reference>